<gene>
    <name evidence="4" type="ORF">BJY18_001880</name>
</gene>
<dbReference type="AlphaFoldDB" id="A0A840ISG8"/>
<evidence type="ECO:0000259" key="3">
    <source>
        <dbReference type="Pfam" id="PF22685"/>
    </source>
</evidence>
<dbReference type="PANTHER" id="PTHR43818">
    <property type="entry name" value="BCDNA.GH03377"/>
    <property type="match status" value="1"/>
</dbReference>
<sequence>MAERVFRVGVVGADTKASWAQVSHIPAIQGVGAVELSAVATRREESAREAAAAFGASQWFSDPFRMIADSSVDIVTIAVRVPAHRDLVVAALDAGKAVYCEAPLGVSLAETEQIAAASQAQHSAIGLQGRLNPAVRRAAELVAKGAIGKPLHARVVSTSMGFGPVALAAYQYFEQAASGANLMTITAGHTLDIVEAVLGDLTEADARTATLWPNPTLLDTGETTRREVPDQVDVLARTSSGAVVTIDAQGGVAPEDALFTLELRGSDGWLKLSGGSIYGVQGADLALTASVPFEAPDEPVARELPASALNVAEVYASLARDLALGTHTTPGFQHAVHNSALIAAIARAAETGRRWTAAKADG</sequence>
<evidence type="ECO:0000259" key="2">
    <source>
        <dbReference type="Pfam" id="PF01408"/>
    </source>
</evidence>
<dbReference type="SUPFAM" id="SSF55347">
    <property type="entry name" value="Glyceraldehyde-3-phosphate dehydrogenase-like, C-terminal domain"/>
    <property type="match status" value="1"/>
</dbReference>
<dbReference type="InterPro" id="IPR050463">
    <property type="entry name" value="Gfo/Idh/MocA_oxidrdct_glycsds"/>
</dbReference>
<accession>A0A840ISG8</accession>
<dbReference type="EMBL" id="JACHMG010000001">
    <property type="protein sequence ID" value="MBB4684395.1"/>
    <property type="molecule type" value="Genomic_DNA"/>
</dbReference>
<reference evidence="4 5" key="1">
    <citation type="submission" date="2020-08" db="EMBL/GenBank/DDBJ databases">
        <title>Sequencing the genomes of 1000 actinobacteria strains.</title>
        <authorList>
            <person name="Klenk H.-P."/>
        </authorList>
    </citation>
    <scope>NUCLEOTIDE SEQUENCE [LARGE SCALE GENOMIC DNA]</scope>
    <source>
        <strain evidence="4 5">DSM 45859</strain>
    </source>
</reference>
<dbReference type="GO" id="GO:0000166">
    <property type="term" value="F:nucleotide binding"/>
    <property type="evidence" value="ECO:0007669"/>
    <property type="project" value="InterPro"/>
</dbReference>
<dbReference type="Pfam" id="PF22685">
    <property type="entry name" value="Gal80p_C-like"/>
    <property type="match status" value="1"/>
</dbReference>
<proteinExistence type="predicted"/>
<feature type="domain" description="Gal80p-like C-terminal" evidence="3">
    <location>
        <begin position="133"/>
        <end position="274"/>
    </location>
</feature>
<dbReference type="InterPro" id="IPR036291">
    <property type="entry name" value="NAD(P)-bd_dom_sf"/>
</dbReference>
<dbReference type="Gene3D" id="3.40.50.720">
    <property type="entry name" value="NAD(P)-binding Rossmann-like Domain"/>
    <property type="match status" value="1"/>
</dbReference>
<dbReference type="Gene3D" id="3.30.360.10">
    <property type="entry name" value="Dihydrodipicolinate Reductase, domain 2"/>
    <property type="match status" value="1"/>
</dbReference>
<dbReference type="GO" id="GO:0016491">
    <property type="term" value="F:oxidoreductase activity"/>
    <property type="evidence" value="ECO:0007669"/>
    <property type="project" value="UniProtKB-KW"/>
</dbReference>
<dbReference type="RefSeq" id="WP_184779427.1">
    <property type="nucleotide sequence ID" value="NZ_JACHMG010000001.1"/>
</dbReference>
<evidence type="ECO:0000313" key="4">
    <source>
        <dbReference type="EMBL" id="MBB4684395.1"/>
    </source>
</evidence>
<dbReference type="InterPro" id="IPR000683">
    <property type="entry name" value="Gfo/Idh/MocA-like_OxRdtase_N"/>
</dbReference>
<evidence type="ECO:0000313" key="5">
    <source>
        <dbReference type="Proteomes" id="UP000581769"/>
    </source>
</evidence>
<name>A0A840ISG8_9PSEU</name>
<comment type="caution">
    <text evidence="4">The sequence shown here is derived from an EMBL/GenBank/DDBJ whole genome shotgun (WGS) entry which is preliminary data.</text>
</comment>
<dbReference type="PANTHER" id="PTHR43818:SF11">
    <property type="entry name" value="BCDNA.GH03377"/>
    <property type="match status" value="1"/>
</dbReference>
<evidence type="ECO:0000256" key="1">
    <source>
        <dbReference type="ARBA" id="ARBA00023002"/>
    </source>
</evidence>
<protein>
    <submittedName>
        <fullName evidence="4">Putative dehydrogenase</fullName>
    </submittedName>
</protein>
<feature type="domain" description="Gfo/Idh/MocA-like oxidoreductase N-terminal" evidence="2">
    <location>
        <begin position="6"/>
        <end position="123"/>
    </location>
</feature>
<keyword evidence="1" id="KW-0560">Oxidoreductase</keyword>
<organism evidence="4 5">
    <name type="scientific">Amycolatopsis jiangsuensis</name>
    <dbReference type="NCBI Taxonomy" id="1181879"/>
    <lineage>
        <taxon>Bacteria</taxon>
        <taxon>Bacillati</taxon>
        <taxon>Actinomycetota</taxon>
        <taxon>Actinomycetes</taxon>
        <taxon>Pseudonocardiales</taxon>
        <taxon>Pseudonocardiaceae</taxon>
        <taxon>Amycolatopsis</taxon>
    </lineage>
</organism>
<keyword evidence="5" id="KW-1185">Reference proteome</keyword>
<dbReference type="Pfam" id="PF01408">
    <property type="entry name" value="GFO_IDH_MocA"/>
    <property type="match status" value="1"/>
</dbReference>
<dbReference type="SUPFAM" id="SSF51735">
    <property type="entry name" value="NAD(P)-binding Rossmann-fold domains"/>
    <property type="match status" value="1"/>
</dbReference>
<dbReference type="InterPro" id="IPR055080">
    <property type="entry name" value="Gal80p-like_C"/>
</dbReference>
<dbReference type="Proteomes" id="UP000581769">
    <property type="component" value="Unassembled WGS sequence"/>
</dbReference>